<evidence type="ECO:0000313" key="5">
    <source>
        <dbReference type="Proteomes" id="UP000197138"/>
    </source>
</evidence>
<evidence type="ECO:0000313" key="3">
    <source>
        <dbReference type="EMBL" id="OWM75837.1"/>
    </source>
</evidence>
<dbReference type="OrthoDB" id="1723885at2759"/>
<dbReference type="Proteomes" id="UP000197138">
    <property type="component" value="Unassembled WGS sequence"/>
</dbReference>
<reference evidence="3" key="2">
    <citation type="submission" date="2017-06" db="EMBL/GenBank/DDBJ databases">
        <title>The pomegranate genome and the genomics of punicalagin biosynthesis.</title>
        <authorList>
            <person name="Xu C."/>
        </authorList>
    </citation>
    <scope>NUCLEOTIDE SEQUENCE [LARGE SCALE GENOMIC DNA]</scope>
    <source>
        <tissue evidence="3">Fresh leaf</tissue>
    </source>
</reference>
<keyword evidence="6" id="KW-1185">Reference proteome</keyword>
<evidence type="ECO:0000313" key="4">
    <source>
        <dbReference type="EMBL" id="PKI53135.1"/>
    </source>
</evidence>
<feature type="region of interest" description="Disordered" evidence="1">
    <location>
        <begin position="37"/>
        <end position="127"/>
    </location>
</feature>
<dbReference type="AlphaFoldDB" id="A0A218WSI1"/>
<feature type="signal peptide" evidence="2">
    <location>
        <begin position="1"/>
        <end position="25"/>
    </location>
</feature>
<evidence type="ECO:0000313" key="6">
    <source>
        <dbReference type="Proteomes" id="UP000233551"/>
    </source>
</evidence>
<evidence type="ECO:0000256" key="1">
    <source>
        <dbReference type="SAM" id="MobiDB-lite"/>
    </source>
</evidence>
<gene>
    <name evidence="3" type="ORF">CDL15_Pgr009481</name>
    <name evidence="4" type="ORF">CRG98_026440</name>
</gene>
<feature type="chain" id="PRO_5014071752" evidence="2">
    <location>
        <begin position="26"/>
        <end position="127"/>
    </location>
</feature>
<accession>A0A218WSI1</accession>
<evidence type="ECO:0000256" key="2">
    <source>
        <dbReference type="SAM" id="SignalP"/>
    </source>
</evidence>
<protein>
    <submittedName>
        <fullName evidence="3">Uncharacterized protein</fullName>
    </submittedName>
</protein>
<reference evidence="4 6" key="3">
    <citation type="submission" date="2017-11" db="EMBL/GenBank/DDBJ databases">
        <title>De-novo sequencing of pomegranate (Punica granatum L.) genome.</title>
        <authorList>
            <person name="Akparov Z."/>
            <person name="Amiraslanov A."/>
            <person name="Hajiyeva S."/>
            <person name="Abbasov M."/>
            <person name="Kaur K."/>
            <person name="Hamwieh A."/>
            <person name="Solovyev V."/>
            <person name="Salamov A."/>
            <person name="Braich B."/>
            <person name="Kosarev P."/>
            <person name="Mahmoud A."/>
            <person name="Hajiyev E."/>
            <person name="Babayeva S."/>
            <person name="Izzatullayeva V."/>
            <person name="Mammadov A."/>
            <person name="Mammadov A."/>
            <person name="Sharifova S."/>
            <person name="Ojaghi J."/>
            <person name="Eynullazada K."/>
            <person name="Bayramov B."/>
            <person name="Abdulazimova A."/>
            <person name="Shahmuradov I."/>
        </authorList>
    </citation>
    <scope>NUCLEOTIDE SEQUENCE [LARGE SCALE GENOMIC DNA]</scope>
    <source>
        <strain evidence="4">AG2017</strain>
        <strain evidence="6">cv. AG2017</strain>
        <tissue evidence="4">Leaf</tissue>
    </source>
</reference>
<feature type="compositionally biased region" description="Polar residues" evidence="1">
    <location>
        <begin position="57"/>
        <end position="66"/>
    </location>
</feature>
<feature type="compositionally biased region" description="Low complexity" evidence="1">
    <location>
        <begin position="83"/>
        <end position="118"/>
    </location>
</feature>
<reference evidence="5" key="1">
    <citation type="journal article" date="2017" name="Plant J.">
        <title>The pomegranate (Punica granatum L.) genome and the genomics of punicalagin biosynthesis.</title>
        <authorList>
            <person name="Qin G."/>
            <person name="Xu C."/>
            <person name="Ming R."/>
            <person name="Tang H."/>
            <person name="Guyot R."/>
            <person name="Kramer E.M."/>
            <person name="Hu Y."/>
            <person name="Yi X."/>
            <person name="Qi Y."/>
            <person name="Xu X."/>
            <person name="Gao Z."/>
            <person name="Pan H."/>
            <person name="Jian J."/>
            <person name="Tian Y."/>
            <person name="Yue Z."/>
            <person name="Xu Y."/>
        </authorList>
    </citation>
    <scope>NUCLEOTIDE SEQUENCE [LARGE SCALE GENOMIC DNA]</scope>
    <source>
        <strain evidence="5">cv. Dabenzi</strain>
    </source>
</reference>
<dbReference type="EMBL" id="MTKT01003224">
    <property type="protein sequence ID" value="OWM75837.1"/>
    <property type="molecule type" value="Genomic_DNA"/>
</dbReference>
<comment type="caution">
    <text evidence="3">The sequence shown here is derived from an EMBL/GenBank/DDBJ whole genome shotgun (WGS) entry which is preliminary data.</text>
</comment>
<organism evidence="3 5">
    <name type="scientific">Punica granatum</name>
    <name type="common">Pomegranate</name>
    <dbReference type="NCBI Taxonomy" id="22663"/>
    <lineage>
        <taxon>Eukaryota</taxon>
        <taxon>Viridiplantae</taxon>
        <taxon>Streptophyta</taxon>
        <taxon>Embryophyta</taxon>
        <taxon>Tracheophyta</taxon>
        <taxon>Spermatophyta</taxon>
        <taxon>Magnoliopsida</taxon>
        <taxon>eudicotyledons</taxon>
        <taxon>Gunneridae</taxon>
        <taxon>Pentapetalae</taxon>
        <taxon>rosids</taxon>
        <taxon>malvids</taxon>
        <taxon>Myrtales</taxon>
        <taxon>Lythraceae</taxon>
        <taxon>Punica</taxon>
    </lineage>
</organism>
<proteinExistence type="predicted"/>
<name>A0A218WSI1_PUNGR</name>
<dbReference type="GeneID" id="116211778"/>
<dbReference type="EMBL" id="PGOL01001879">
    <property type="protein sequence ID" value="PKI53135.1"/>
    <property type="molecule type" value="Genomic_DNA"/>
</dbReference>
<sequence length="127" mass="13098">MSNTKLVALTIVCLFLASNYQLVSPFRVARLLYSVPPADDGHSKVPAVGSRPRQDGSHTGNTSPSGWTMPPPPTSTTKFAYNSTTASCPSSHATSTATTITRSKVNSPPSATTSSTATVNCPSAGSP</sequence>
<dbReference type="Proteomes" id="UP000233551">
    <property type="component" value="Unassembled WGS sequence"/>
</dbReference>
<keyword evidence="2" id="KW-0732">Signal</keyword>